<feature type="binding site" evidence="13 14">
    <location>
        <position position="9"/>
    </location>
    <ligand>
        <name>a divalent metal cation</name>
        <dbReference type="ChEBI" id="CHEBI:60240"/>
    </ligand>
</feature>
<evidence type="ECO:0000256" key="9">
    <source>
        <dbReference type="ARBA" id="ARBA00022722"/>
    </source>
</evidence>
<dbReference type="GO" id="GO:0004523">
    <property type="term" value="F:RNA-DNA hybrid ribonuclease activity"/>
    <property type="evidence" value="ECO:0007669"/>
    <property type="project" value="UniProtKB-UniRule"/>
</dbReference>
<dbReference type="Pfam" id="PF01351">
    <property type="entry name" value="RNase_HII"/>
    <property type="match status" value="1"/>
</dbReference>
<evidence type="ECO:0000256" key="10">
    <source>
        <dbReference type="ARBA" id="ARBA00022723"/>
    </source>
</evidence>
<dbReference type="Gene3D" id="3.30.420.10">
    <property type="entry name" value="Ribonuclease H-like superfamily/Ribonuclease H"/>
    <property type="match status" value="1"/>
</dbReference>
<dbReference type="GO" id="GO:0030145">
    <property type="term" value="F:manganese ion binding"/>
    <property type="evidence" value="ECO:0007669"/>
    <property type="project" value="UniProtKB-UniRule"/>
</dbReference>
<dbReference type="NCBIfam" id="TIGR00729">
    <property type="entry name" value="ribonuclease HII"/>
    <property type="match status" value="1"/>
</dbReference>
<dbReference type="AlphaFoldDB" id="A0A7C4NSY2"/>
<dbReference type="EMBL" id="DTCK01000034">
    <property type="protein sequence ID" value="HGQ36027.1"/>
    <property type="molecule type" value="Genomic_DNA"/>
</dbReference>
<evidence type="ECO:0000256" key="5">
    <source>
        <dbReference type="ARBA" id="ARBA00007383"/>
    </source>
</evidence>
<dbReference type="PANTHER" id="PTHR10954">
    <property type="entry name" value="RIBONUCLEASE H2 SUBUNIT A"/>
    <property type="match status" value="1"/>
</dbReference>
<dbReference type="InterPro" id="IPR001352">
    <property type="entry name" value="RNase_HII/HIII"/>
</dbReference>
<evidence type="ECO:0000256" key="1">
    <source>
        <dbReference type="ARBA" id="ARBA00000077"/>
    </source>
</evidence>
<evidence type="ECO:0000256" key="14">
    <source>
        <dbReference type="PROSITE-ProRule" id="PRU01319"/>
    </source>
</evidence>
<evidence type="ECO:0000313" key="18">
    <source>
        <dbReference type="EMBL" id="HGQ64272.1"/>
    </source>
</evidence>
<feature type="domain" description="RNase H type-2" evidence="16">
    <location>
        <begin position="2"/>
        <end position="212"/>
    </location>
</feature>
<comment type="subcellular location">
    <subcellularLocation>
        <location evidence="4 13">Cytoplasm</location>
    </subcellularLocation>
</comment>
<dbReference type="EMBL" id="DTBD01000025">
    <property type="protein sequence ID" value="HGQ64272.1"/>
    <property type="molecule type" value="Genomic_DNA"/>
</dbReference>
<dbReference type="Gene3D" id="1.10.10.460">
    <property type="entry name" value="Ribonuclease hii. Domain 2"/>
    <property type="match status" value="1"/>
</dbReference>
<dbReference type="GO" id="GO:0003723">
    <property type="term" value="F:RNA binding"/>
    <property type="evidence" value="ECO:0007669"/>
    <property type="project" value="UniProtKB-UniRule"/>
</dbReference>
<comment type="cofactor">
    <cofactor evidence="13 14">
        <name>Mn(2+)</name>
        <dbReference type="ChEBI" id="CHEBI:29035"/>
    </cofactor>
    <cofactor evidence="13 14">
        <name>Mg(2+)</name>
        <dbReference type="ChEBI" id="CHEBI:18420"/>
    </cofactor>
    <text evidence="13 14">Manganese or magnesium. Binds 1 divalent metal ion per monomer in the absence of substrate. May bind a second metal ion after substrate binding.</text>
</comment>
<feature type="binding site" evidence="13 14">
    <location>
        <position position="8"/>
    </location>
    <ligand>
        <name>a divalent metal cation</name>
        <dbReference type="ChEBI" id="CHEBI:60240"/>
    </ligand>
</feature>
<evidence type="ECO:0000256" key="6">
    <source>
        <dbReference type="ARBA" id="ARBA00012180"/>
    </source>
</evidence>
<dbReference type="InterPro" id="IPR036397">
    <property type="entry name" value="RNaseH_sf"/>
</dbReference>
<keyword evidence="12 13" id="KW-0378">Hydrolase</keyword>
<dbReference type="GO" id="GO:0043137">
    <property type="term" value="P:DNA replication, removal of RNA primer"/>
    <property type="evidence" value="ECO:0007669"/>
    <property type="project" value="TreeGrafter"/>
</dbReference>
<dbReference type="InterPro" id="IPR004649">
    <property type="entry name" value="RNase_H2_suA"/>
</dbReference>
<accession>A0A7C4NSY2</accession>
<evidence type="ECO:0000256" key="15">
    <source>
        <dbReference type="RuleBase" id="RU003515"/>
    </source>
</evidence>
<reference evidence="18" key="1">
    <citation type="journal article" date="2020" name="mSystems">
        <title>Genome- and Community-Level Interaction Insights into Carbon Utilization and Element Cycling Functions of Hydrothermarchaeota in Hydrothermal Sediment.</title>
        <authorList>
            <person name="Zhou Z."/>
            <person name="Liu Y."/>
            <person name="Xu W."/>
            <person name="Pan J."/>
            <person name="Luo Z.H."/>
            <person name="Li M."/>
        </authorList>
    </citation>
    <scope>NUCLEOTIDE SEQUENCE [LARGE SCALE GENOMIC DNA]</scope>
    <source>
        <strain evidence="18">SpSt-637</strain>
        <strain evidence="17">SpSt-667</strain>
    </source>
</reference>
<feature type="binding site" evidence="13 14">
    <location>
        <position position="106"/>
    </location>
    <ligand>
        <name>a divalent metal cation</name>
        <dbReference type="ChEBI" id="CHEBI:60240"/>
    </ligand>
</feature>
<protein>
    <recommendedName>
        <fullName evidence="7 13">Ribonuclease HII</fullName>
        <shortName evidence="13">RNase HII</shortName>
        <ecNumber evidence="6 13">3.1.26.4</ecNumber>
    </recommendedName>
</protein>
<dbReference type="HAMAP" id="MF_00052_A">
    <property type="entry name" value="RNase_HII_A"/>
    <property type="match status" value="1"/>
</dbReference>
<evidence type="ECO:0000256" key="4">
    <source>
        <dbReference type="ARBA" id="ARBA00004496"/>
    </source>
</evidence>
<dbReference type="InterPro" id="IPR020787">
    <property type="entry name" value="RNase_HII_arc"/>
</dbReference>
<evidence type="ECO:0000256" key="12">
    <source>
        <dbReference type="ARBA" id="ARBA00022801"/>
    </source>
</evidence>
<evidence type="ECO:0000256" key="3">
    <source>
        <dbReference type="ARBA" id="ARBA00004065"/>
    </source>
</evidence>
<dbReference type="GO" id="GO:0006298">
    <property type="term" value="P:mismatch repair"/>
    <property type="evidence" value="ECO:0007669"/>
    <property type="project" value="TreeGrafter"/>
</dbReference>
<dbReference type="PROSITE" id="PS51975">
    <property type="entry name" value="RNASE_H_2"/>
    <property type="match status" value="1"/>
</dbReference>
<keyword evidence="13" id="KW-0464">Manganese</keyword>
<comment type="cofactor">
    <cofactor evidence="2">
        <name>Mg(2+)</name>
        <dbReference type="ChEBI" id="CHEBI:18420"/>
    </cofactor>
</comment>
<dbReference type="PANTHER" id="PTHR10954:SF23">
    <property type="entry name" value="RIBONUCLEASE"/>
    <property type="match status" value="1"/>
</dbReference>
<gene>
    <name evidence="13" type="primary">rnhB</name>
    <name evidence="18" type="ORF">ENU08_03415</name>
    <name evidence="17" type="ORF">ENU41_05045</name>
</gene>
<name>A0A7C4NSY2_9CREN</name>
<dbReference type="SUPFAM" id="SSF53098">
    <property type="entry name" value="Ribonuclease H-like"/>
    <property type="match status" value="1"/>
</dbReference>
<proteinExistence type="inferred from homology"/>
<evidence type="ECO:0000256" key="8">
    <source>
        <dbReference type="ARBA" id="ARBA00022490"/>
    </source>
</evidence>
<keyword evidence="10 13" id="KW-0479">Metal-binding</keyword>
<comment type="function">
    <text evidence="3 13 15">Endonuclease that specifically degrades the RNA of RNA-DNA hybrids.</text>
</comment>
<organism evidence="18">
    <name type="scientific">Ignisphaera aggregans</name>
    <dbReference type="NCBI Taxonomy" id="334771"/>
    <lineage>
        <taxon>Archaea</taxon>
        <taxon>Thermoproteota</taxon>
        <taxon>Thermoprotei</taxon>
        <taxon>Desulfurococcales</taxon>
        <taxon>Desulfurococcaceae</taxon>
        <taxon>Ignisphaera</taxon>
    </lineage>
</organism>
<comment type="catalytic activity">
    <reaction evidence="1 13 14 15">
        <text>Endonucleolytic cleavage to 5'-phosphomonoester.</text>
        <dbReference type="EC" id="3.1.26.4"/>
    </reaction>
</comment>
<keyword evidence="9 13" id="KW-0540">Nuclease</keyword>
<dbReference type="FunFam" id="1.10.10.460:FF:000001">
    <property type="entry name" value="Ribonuclease"/>
    <property type="match status" value="1"/>
</dbReference>
<keyword evidence="11 13" id="KW-0255">Endonuclease</keyword>
<dbReference type="InterPro" id="IPR024567">
    <property type="entry name" value="RNase_HII/HIII_dom"/>
</dbReference>
<comment type="similarity">
    <text evidence="5 13 15">Belongs to the RNase HII family.</text>
</comment>
<keyword evidence="8 13" id="KW-0963">Cytoplasm</keyword>
<dbReference type="GO" id="GO:0005737">
    <property type="term" value="C:cytoplasm"/>
    <property type="evidence" value="ECO:0007669"/>
    <property type="project" value="UniProtKB-SubCell"/>
</dbReference>
<dbReference type="InterPro" id="IPR023160">
    <property type="entry name" value="RNase_HII_hlx-loop-hlx_cap_dom"/>
</dbReference>
<dbReference type="EC" id="3.1.26.4" evidence="6 13"/>
<dbReference type="GO" id="GO:0032299">
    <property type="term" value="C:ribonuclease H2 complex"/>
    <property type="evidence" value="ECO:0007669"/>
    <property type="project" value="TreeGrafter"/>
</dbReference>
<comment type="caution">
    <text evidence="18">The sequence shown here is derived from an EMBL/GenBank/DDBJ whole genome shotgun (WGS) entry which is preliminary data.</text>
</comment>
<evidence type="ECO:0000256" key="2">
    <source>
        <dbReference type="ARBA" id="ARBA00001946"/>
    </source>
</evidence>
<evidence type="ECO:0000256" key="11">
    <source>
        <dbReference type="ARBA" id="ARBA00022759"/>
    </source>
</evidence>
<dbReference type="CDD" id="cd07180">
    <property type="entry name" value="RNase_HII_archaea_like"/>
    <property type="match status" value="1"/>
</dbReference>
<evidence type="ECO:0000313" key="17">
    <source>
        <dbReference type="EMBL" id="HGQ36027.1"/>
    </source>
</evidence>
<dbReference type="InterPro" id="IPR012337">
    <property type="entry name" value="RNaseH-like_sf"/>
</dbReference>
<evidence type="ECO:0000259" key="16">
    <source>
        <dbReference type="PROSITE" id="PS51975"/>
    </source>
</evidence>
<sequence>MVYIAGVDEAGRGPLIGDLFMALVAIDDGAESLLRSLGVRDSKKLTRKRREELFGYIAGVAEAVLVARVLPSDIDKENINTLEIKTLCRLIAEAYSTIEIDRIYIDAFVDPNKITNYLRKCLEKSHIDNIVAVYDADSTYVVVSAASIIAKVLRDRHIDTLKQIYGDFGSGYPSDERTIDWLKKYYQNYRAIPPIVRKSWKTIENTLGRSHTLDRYTVKRNKE</sequence>
<evidence type="ECO:0000256" key="7">
    <source>
        <dbReference type="ARBA" id="ARBA00019179"/>
    </source>
</evidence>
<evidence type="ECO:0000256" key="13">
    <source>
        <dbReference type="HAMAP-Rule" id="MF_00052"/>
    </source>
</evidence>